<gene>
    <name evidence="4" type="ORF">METEAL_27900</name>
</gene>
<dbReference type="CDD" id="cd00130">
    <property type="entry name" value="PAS"/>
    <property type="match status" value="1"/>
</dbReference>
<dbReference type="InterPro" id="IPR001610">
    <property type="entry name" value="PAC"/>
</dbReference>
<dbReference type="Pfam" id="PF00990">
    <property type="entry name" value="GGDEF"/>
    <property type="match status" value="1"/>
</dbReference>
<dbReference type="InterPro" id="IPR029787">
    <property type="entry name" value="Nucleotide_cyclase"/>
</dbReference>
<dbReference type="SUPFAM" id="SSF55073">
    <property type="entry name" value="Nucleotide cyclase"/>
    <property type="match status" value="1"/>
</dbReference>
<organism evidence="4 5">
    <name type="scientific">Mesoterricola silvestris</name>
    <dbReference type="NCBI Taxonomy" id="2927979"/>
    <lineage>
        <taxon>Bacteria</taxon>
        <taxon>Pseudomonadati</taxon>
        <taxon>Acidobacteriota</taxon>
        <taxon>Holophagae</taxon>
        <taxon>Holophagales</taxon>
        <taxon>Holophagaceae</taxon>
        <taxon>Mesoterricola</taxon>
    </lineage>
</organism>
<feature type="domain" description="GGDEF" evidence="3">
    <location>
        <begin position="182"/>
        <end position="315"/>
    </location>
</feature>
<feature type="domain" description="PAS" evidence="1">
    <location>
        <begin position="25"/>
        <end position="71"/>
    </location>
</feature>
<dbReference type="InterPro" id="IPR000700">
    <property type="entry name" value="PAS-assoc_C"/>
</dbReference>
<dbReference type="GO" id="GO:0003824">
    <property type="term" value="F:catalytic activity"/>
    <property type="evidence" value="ECO:0007669"/>
    <property type="project" value="UniProtKB-ARBA"/>
</dbReference>
<dbReference type="PROSITE" id="PS50887">
    <property type="entry name" value="GGDEF"/>
    <property type="match status" value="1"/>
</dbReference>
<accession>A0AA48GIK3</accession>
<evidence type="ECO:0000313" key="4">
    <source>
        <dbReference type="EMBL" id="BDU73616.1"/>
    </source>
</evidence>
<dbReference type="InterPro" id="IPR000014">
    <property type="entry name" value="PAS"/>
</dbReference>
<dbReference type="InterPro" id="IPR035965">
    <property type="entry name" value="PAS-like_dom_sf"/>
</dbReference>
<dbReference type="SMART" id="SM00267">
    <property type="entry name" value="GGDEF"/>
    <property type="match status" value="1"/>
</dbReference>
<dbReference type="InterPro" id="IPR052163">
    <property type="entry name" value="DGC-Regulatory_Protein"/>
</dbReference>
<dbReference type="InterPro" id="IPR043128">
    <property type="entry name" value="Rev_trsase/Diguanyl_cyclase"/>
</dbReference>
<dbReference type="NCBIfam" id="TIGR00254">
    <property type="entry name" value="GGDEF"/>
    <property type="match status" value="1"/>
</dbReference>
<evidence type="ECO:0000259" key="2">
    <source>
        <dbReference type="PROSITE" id="PS50113"/>
    </source>
</evidence>
<dbReference type="PANTHER" id="PTHR46663">
    <property type="entry name" value="DIGUANYLATE CYCLASE DGCT-RELATED"/>
    <property type="match status" value="1"/>
</dbReference>
<proteinExistence type="predicted"/>
<evidence type="ECO:0000313" key="5">
    <source>
        <dbReference type="Proteomes" id="UP001238179"/>
    </source>
</evidence>
<dbReference type="FunFam" id="3.30.70.270:FF:000001">
    <property type="entry name" value="Diguanylate cyclase domain protein"/>
    <property type="match status" value="1"/>
</dbReference>
<dbReference type="SUPFAM" id="SSF55785">
    <property type="entry name" value="PYP-like sensor domain (PAS domain)"/>
    <property type="match status" value="1"/>
</dbReference>
<feature type="domain" description="PAC" evidence="2">
    <location>
        <begin position="96"/>
        <end position="150"/>
    </location>
</feature>
<dbReference type="CDD" id="cd01949">
    <property type="entry name" value="GGDEF"/>
    <property type="match status" value="1"/>
</dbReference>
<dbReference type="Pfam" id="PF13426">
    <property type="entry name" value="PAS_9"/>
    <property type="match status" value="1"/>
</dbReference>
<dbReference type="KEGG" id="msil:METEAL_27900"/>
<evidence type="ECO:0000259" key="1">
    <source>
        <dbReference type="PROSITE" id="PS50112"/>
    </source>
</evidence>
<dbReference type="Proteomes" id="UP001238179">
    <property type="component" value="Chromosome"/>
</dbReference>
<dbReference type="Gene3D" id="3.30.450.20">
    <property type="entry name" value="PAS domain"/>
    <property type="match status" value="1"/>
</dbReference>
<dbReference type="SMART" id="SM00091">
    <property type="entry name" value="PAS"/>
    <property type="match status" value="1"/>
</dbReference>
<dbReference type="PROSITE" id="PS50112">
    <property type="entry name" value="PAS"/>
    <property type="match status" value="1"/>
</dbReference>
<evidence type="ECO:0008006" key="6">
    <source>
        <dbReference type="Google" id="ProtNLM"/>
    </source>
</evidence>
<dbReference type="RefSeq" id="WP_316412287.1">
    <property type="nucleotide sequence ID" value="NZ_AP027080.1"/>
</dbReference>
<dbReference type="SMART" id="SM00086">
    <property type="entry name" value="PAC"/>
    <property type="match status" value="1"/>
</dbReference>
<dbReference type="PROSITE" id="PS50113">
    <property type="entry name" value="PAC"/>
    <property type="match status" value="1"/>
</dbReference>
<name>A0AA48GIK3_9BACT</name>
<dbReference type="AlphaFoldDB" id="A0AA48GIK3"/>
<dbReference type="PANTHER" id="PTHR46663:SF3">
    <property type="entry name" value="SLL0267 PROTEIN"/>
    <property type="match status" value="1"/>
</dbReference>
<dbReference type="InterPro" id="IPR000160">
    <property type="entry name" value="GGDEF_dom"/>
</dbReference>
<dbReference type="NCBIfam" id="TIGR00229">
    <property type="entry name" value="sensory_box"/>
    <property type="match status" value="1"/>
</dbReference>
<protein>
    <recommendedName>
        <fullName evidence="6">Diguanylate cyclase</fullName>
    </recommendedName>
</protein>
<keyword evidence="5" id="KW-1185">Reference proteome</keyword>
<reference evidence="5" key="1">
    <citation type="journal article" date="2023" name="Int. J. Syst. Evol. Microbiol.">
        <title>Mesoterricola silvestris gen. nov., sp. nov., Mesoterricola sediminis sp. nov., Geothrix oryzae sp. nov., Geothrix edaphica sp. nov., Geothrix rubra sp. nov., and Geothrix limicola sp. nov., six novel members of Acidobacteriota isolated from soils.</title>
        <authorList>
            <person name="Itoh H."/>
            <person name="Sugisawa Y."/>
            <person name="Mise K."/>
            <person name="Xu Z."/>
            <person name="Kuniyasu M."/>
            <person name="Ushijima N."/>
            <person name="Kawano K."/>
            <person name="Kobayashi E."/>
            <person name="Shiratori Y."/>
            <person name="Masuda Y."/>
            <person name="Senoo K."/>
        </authorList>
    </citation>
    <scope>NUCLEOTIDE SEQUENCE [LARGE SCALE GENOMIC DNA]</scope>
    <source>
        <strain evidence="5">W79</strain>
    </source>
</reference>
<dbReference type="Gene3D" id="3.30.70.270">
    <property type="match status" value="1"/>
</dbReference>
<sequence length="319" mass="35379">MDPTNQPPDPSPFLSWKDPREVAKRIKILIKAIEQSPVSVIITDPRGVIQYVNPKFTKLMGYTLEEAVGQTPRILKGGFLTREFYTNLWDTILAGNEWHGLFHNRTKQGDLVWELASISPIRDDNGVITHFVGVKEDITELKRLQDQMAHMAHHDQLTGLPNRFLFLDRLSQMLAQARRRETSFAVLYLDLDDFKAVNDTRGHAAGDSLLTAVAQRLQGCVRETDTVSRMGGDEFTILLADVHDLADVERIVATILTAISTPFTVGDAECRVGVSIGVAIYPLDGLDVDPLLSTADGALYKVKASGRGGYCFPARHAEP</sequence>
<dbReference type="EMBL" id="AP027080">
    <property type="protein sequence ID" value="BDU73616.1"/>
    <property type="molecule type" value="Genomic_DNA"/>
</dbReference>
<evidence type="ECO:0000259" key="3">
    <source>
        <dbReference type="PROSITE" id="PS50887"/>
    </source>
</evidence>